<sequence>MNKNYALLLWLLVSFSVFSQQFTVTGKVYDKTTEKPLEAATVFLKSVKDSSLVNYTICDNKGVFTLKAKNQEPELDLFITHIGNAPYKKRITTSKSILDLGVISMETQAEELEAVEVLSEAIPITVKKDTLEFNADAFKLRPDATVEELLKNLPGVEVDAKGNITVNGTPVNEILVNGKPFFDDPKIATKNLTKDIVKKIQVSDTKTKEQKFTKEEGDPNNKSINIVLKEDKNKGYFGRATVGYGNKDRYEINGFGNYFKDKTRVSVLGSSNNINALGFEFDEVFGMMGNIQSLSFSNGAILADGINFAAGGDGFNQSHTAGASYVDEYGKDLKADANYFYTYNDNESHSRSDRETTLPDRHYFSRNERWGNAWGDSHHLRGGLEYEIDSLTQISVHPRISISRNNSHNKSEEASYDSNRNPVNQSLSKSNSHNHNVNFENRVSFNRRFKGTKGSWGVSLANTNSRSEREQELYNKREIFGSHPSTQIRDQHQDTDNRSDHYYLRATLRYPLFKDFLLRAGYNLSKTDAKNNVNTYDADTNGNYVDFNTELSSDFLTENTRHKPELGFEWSTGKFRFNGDVGIVYNRLENQDFIRDLELDKTFRNSDFRFRVNYEIKKGSTLSFNYNTNTRVPSVSQLQPIENVNNPLHTFTGNPDLKPTFSNFFQINLSNYNWETRSGIFLYFSADFQKDKITSVTLTNDDLTRKTTYTNIDGDFSIHGNGKFNKSYKLDKNKIGYQLRFFGNIGKNNLFSNGTRYAITNYSISPSVGLEYNYDEKIDLNLSYLPLFKKATYNLDIFKDQNYSEQRAYLKITTYVPKNVVFGNDIEFSHHPYMGKGFRKSYLYWNMSLGYKFLGEKATLQLKVFDLLNQTVDAWRTITQDYVEDSQKLMLKQYFMLSFSYKFNKVGGKGKTK</sequence>
<organism evidence="7 8">
    <name type="scientific">Capnocytophaga felis</name>
    <dbReference type="NCBI Taxonomy" id="2267611"/>
    <lineage>
        <taxon>Bacteria</taxon>
        <taxon>Pseudomonadati</taxon>
        <taxon>Bacteroidota</taxon>
        <taxon>Flavobacteriia</taxon>
        <taxon>Flavobacteriales</taxon>
        <taxon>Flavobacteriaceae</taxon>
        <taxon>Capnocytophaga</taxon>
    </lineage>
</organism>
<proteinExistence type="predicted"/>
<gene>
    <name evidence="7" type="ORF">RCZ01_05420</name>
</gene>
<keyword evidence="2" id="KW-0472">Membrane</keyword>
<dbReference type="GO" id="GO:0009279">
    <property type="term" value="C:cell outer membrane"/>
    <property type="evidence" value="ECO:0007669"/>
    <property type="project" value="UniProtKB-SubCell"/>
</dbReference>
<dbReference type="InterPro" id="IPR008969">
    <property type="entry name" value="CarboxyPept-like_regulatory"/>
</dbReference>
<feature type="domain" description="Outer membrane protein beta-barrel" evidence="6">
    <location>
        <begin position="448"/>
        <end position="901"/>
    </location>
</feature>
<dbReference type="Proteomes" id="UP000398217">
    <property type="component" value="Unassembled WGS sequence"/>
</dbReference>
<feature type="region of interest" description="Disordered" evidence="4">
    <location>
        <begin position="399"/>
        <end position="435"/>
    </location>
</feature>
<evidence type="ECO:0000256" key="3">
    <source>
        <dbReference type="ARBA" id="ARBA00023237"/>
    </source>
</evidence>
<dbReference type="Gene3D" id="2.40.170.20">
    <property type="entry name" value="TonB-dependent receptor, beta-barrel domain"/>
    <property type="match status" value="1"/>
</dbReference>
<dbReference type="Pfam" id="PF14905">
    <property type="entry name" value="OMP_b-brl_3"/>
    <property type="match status" value="1"/>
</dbReference>
<evidence type="ECO:0000256" key="1">
    <source>
        <dbReference type="ARBA" id="ARBA00004442"/>
    </source>
</evidence>
<dbReference type="Pfam" id="PF13715">
    <property type="entry name" value="CarbopepD_reg_2"/>
    <property type="match status" value="1"/>
</dbReference>
<dbReference type="RefSeq" id="WP_155283927.1">
    <property type="nucleotide sequence ID" value="NZ_BLBC01000005.1"/>
</dbReference>
<accession>A0A5M4B7A5</accession>
<keyword evidence="8" id="KW-1185">Reference proteome</keyword>
<name>A0A5M4B7A5_9FLAO</name>
<evidence type="ECO:0000313" key="8">
    <source>
        <dbReference type="Proteomes" id="UP000398217"/>
    </source>
</evidence>
<dbReference type="OrthoDB" id="1682379at2"/>
<dbReference type="EMBL" id="BLBC01000005">
    <property type="protein sequence ID" value="GET45240.1"/>
    <property type="molecule type" value="Genomic_DNA"/>
</dbReference>
<evidence type="ECO:0000256" key="5">
    <source>
        <dbReference type="SAM" id="SignalP"/>
    </source>
</evidence>
<dbReference type="SUPFAM" id="SSF56935">
    <property type="entry name" value="Porins"/>
    <property type="match status" value="1"/>
</dbReference>
<feature type="signal peptide" evidence="5">
    <location>
        <begin position="1"/>
        <end position="19"/>
    </location>
</feature>
<dbReference type="SUPFAM" id="SSF49464">
    <property type="entry name" value="Carboxypeptidase regulatory domain-like"/>
    <property type="match status" value="1"/>
</dbReference>
<comment type="caution">
    <text evidence="7">The sequence shown here is derived from an EMBL/GenBank/DDBJ whole genome shotgun (WGS) entry which is preliminary data.</text>
</comment>
<evidence type="ECO:0000313" key="7">
    <source>
        <dbReference type="EMBL" id="GET45240.1"/>
    </source>
</evidence>
<dbReference type="AlphaFoldDB" id="A0A5M4B7A5"/>
<dbReference type="InterPro" id="IPR041700">
    <property type="entry name" value="OMP_b-brl_3"/>
</dbReference>
<evidence type="ECO:0000259" key="6">
    <source>
        <dbReference type="Pfam" id="PF14905"/>
    </source>
</evidence>
<reference evidence="8" key="1">
    <citation type="journal article" date="2020" name="Int. J. Syst. Evol. Microbiol.">
        <title>Capnocytophaga felis sp. nov. isolated from the feline oral cavity.</title>
        <authorList>
            <person name="Suzuki M."/>
            <person name="Umeda K."/>
            <person name="Kimura M."/>
            <person name="Imaoka K."/>
            <person name="Morikawa S."/>
            <person name="Maeda K."/>
        </authorList>
    </citation>
    <scope>NUCLEOTIDE SEQUENCE [LARGE SCALE GENOMIC DNA]</scope>
    <source>
        <strain evidence="8">KC07070</strain>
    </source>
</reference>
<evidence type="ECO:0000256" key="2">
    <source>
        <dbReference type="ARBA" id="ARBA00023136"/>
    </source>
</evidence>
<feature type="compositionally biased region" description="Polar residues" evidence="4">
    <location>
        <begin position="416"/>
        <end position="435"/>
    </location>
</feature>
<evidence type="ECO:0000256" key="4">
    <source>
        <dbReference type="SAM" id="MobiDB-lite"/>
    </source>
</evidence>
<feature type="chain" id="PRO_5024427315" evidence="5">
    <location>
        <begin position="20"/>
        <end position="913"/>
    </location>
</feature>
<dbReference type="InterPro" id="IPR036942">
    <property type="entry name" value="Beta-barrel_TonB_sf"/>
</dbReference>
<keyword evidence="5" id="KW-0732">Signal</keyword>
<protein>
    <submittedName>
        <fullName evidence="7">Phage tail protein</fullName>
    </submittedName>
</protein>
<keyword evidence="3" id="KW-0998">Cell outer membrane</keyword>
<comment type="subcellular location">
    <subcellularLocation>
        <location evidence="1">Cell outer membrane</location>
    </subcellularLocation>
</comment>